<dbReference type="Proteomes" id="UP000237246">
    <property type="component" value="Unassembled WGS sequence"/>
</dbReference>
<protein>
    <submittedName>
        <fullName evidence="2">Uncharacterized protein</fullName>
    </submittedName>
</protein>
<keyword evidence="1" id="KW-1133">Transmembrane helix</keyword>
<keyword evidence="1" id="KW-0812">Transmembrane</keyword>
<comment type="caution">
    <text evidence="2">The sequence shown here is derived from an EMBL/GenBank/DDBJ whole genome shotgun (WGS) entry which is preliminary data.</text>
</comment>
<accession>A0A2P4TAH8</accession>
<name>A0A2P4TAH8_BAMTH</name>
<evidence type="ECO:0000313" key="2">
    <source>
        <dbReference type="EMBL" id="POI33360.1"/>
    </source>
</evidence>
<gene>
    <name evidence="2" type="ORF">CIB84_002889</name>
</gene>
<reference evidence="2 3" key="1">
    <citation type="submission" date="2018-01" db="EMBL/GenBank/DDBJ databases">
        <title>Comparison of the Chinese Bamboo Partridge and Red Junglefowl genome sequences highlights the importance of demography in genome evolution.</title>
        <authorList>
            <person name="Tiley G.P."/>
            <person name="Kimball R.T."/>
            <person name="Braun E.L."/>
            <person name="Burleigh J.G."/>
        </authorList>
    </citation>
    <scope>NUCLEOTIDE SEQUENCE [LARGE SCALE GENOMIC DNA]</scope>
    <source>
        <strain evidence="2">RTK389</strain>
        <tissue evidence="2">Blood</tissue>
    </source>
</reference>
<sequence length="224" mass="24813">MIPLSVVRKRLGGRFPASPYNYPGCMARSNPLPTASKTAHSLALLPLPITAPAPRCCNHFWKTALTPILQGDVSLRAMNHSCSVHFGEWEGEIHGTAFRLCPAPCFCSFKGGVMLFLFSYPRFLSFLTFMNFGCFSSLGLRRAFWRSVSRHVGTLYPLKSHPTHPAMQSPSCCVLMSCPILGIWLQLLSEHCCMPSPTAVPRCCALGCVGLLPLQAARRRETWR</sequence>
<evidence type="ECO:0000313" key="3">
    <source>
        <dbReference type="Proteomes" id="UP000237246"/>
    </source>
</evidence>
<dbReference type="AlphaFoldDB" id="A0A2P4TAH8"/>
<organism evidence="2 3">
    <name type="scientific">Bambusicola thoracicus</name>
    <name type="common">Chinese bamboo-partridge</name>
    <name type="synonym">Perdix thoracica</name>
    <dbReference type="NCBI Taxonomy" id="9083"/>
    <lineage>
        <taxon>Eukaryota</taxon>
        <taxon>Metazoa</taxon>
        <taxon>Chordata</taxon>
        <taxon>Craniata</taxon>
        <taxon>Vertebrata</taxon>
        <taxon>Euteleostomi</taxon>
        <taxon>Archelosauria</taxon>
        <taxon>Archosauria</taxon>
        <taxon>Dinosauria</taxon>
        <taxon>Saurischia</taxon>
        <taxon>Theropoda</taxon>
        <taxon>Coelurosauria</taxon>
        <taxon>Aves</taxon>
        <taxon>Neognathae</taxon>
        <taxon>Galloanserae</taxon>
        <taxon>Galliformes</taxon>
        <taxon>Phasianidae</taxon>
        <taxon>Perdicinae</taxon>
        <taxon>Bambusicola</taxon>
    </lineage>
</organism>
<feature type="transmembrane region" description="Helical" evidence="1">
    <location>
        <begin position="123"/>
        <end position="140"/>
    </location>
</feature>
<keyword evidence="1" id="KW-0472">Membrane</keyword>
<keyword evidence="3" id="KW-1185">Reference proteome</keyword>
<evidence type="ECO:0000256" key="1">
    <source>
        <dbReference type="SAM" id="Phobius"/>
    </source>
</evidence>
<dbReference type="EMBL" id="PPHD01003720">
    <property type="protein sequence ID" value="POI33360.1"/>
    <property type="molecule type" value="Genomic_DNA"/>
</dbReference>
<proteinExistence type="predicted"/>